<dbReference type="InterPro" id="IPR000971">
    <property type="entry name" value="Globin"/>
</dbReference>
<dbReference type="PANTHER" id="PTHR43396">
    <property type="entry name" value="FLAVOHEMOPROTEIN"/>
    <property type="match status" value="1"/>
</dbReference>
<dbReference type="PATRIC" id="fig|1263867.3.peg.143"/>
<feature type="domain" description="Globin" evidence="2">
    <location>
        <begin position="33"/>
        <end position="168"/>
    </location>
</feature>
<evidence type="ECO:0000259" key="2">
    <source>
        <dbReference type="PROSITE" id="PS01033"/>
    </source>
</evidence>
<dbReference type="InterPro" id="IPR009050">
    <property type="entry name" value="Globin-like_sf"/>
</dbReference>
<dbReference type="GO" id="GO:0008941">
    <property type="term" value="F:nitric oxide dioxygenase NAD(P)H activity"/>
    <property type="evidence" value="ECO:0007669"/>
    <property type="project" value="TreeGrafter"/>
</dbReference>
<keyword evidence="1" id="KW-0349">Heme</keyword>
<dbReference type="EMBL" id="ANMO01000011">
    <property type="protein sequence ID" value="EMB19015.1"/>
    <property type="molecule type" value="Genomic_DNA"/>
</dbReference>
<proteinExistence type="inferred from homology"/>
<dbReference type="SUPFAM" id="SSF46458">
    <property type="entry name" value="Globin-like"/>
    <property type="match status" value="1"/>
</dbReference>
<reference evidence="3" key="2">
    <citation type="journal article" date="2013" name="Mar. Genomics">
        <title>Expression of sulfatases in Rhodopirellula baltica and the diversity of sulfatases in the genus Rhodopirellula.</title>
        <authorList>
            <person name="Wegner C.E."/>
            <person name="Richter-Heitmann T."/>
            <person name="Klindworth A."/>
            <person name="Klockow C."/>
            <person name="Richter M."/>
            <person name="Achstetter T."/>
            <person name="Glockner F.O."/>
            <person name="Harder J."/>
        </authorList>
    </citation>
    <scope>NUCLEOTIDE SEQUENCE [LARGE SCALE GENOMIC DNA]</scope>
    <source>
        <strain evidence="3">6C</strain>
    </source>
</reference>
<dbReference type="PANTHER" id="PTHR43396:SF6">
    <property type="entry name" value="ABL201WP"/>
    <property type="match status" value="1"/>
</dbReference>
<keyword evidence="1" id="KW-0408">Iron</keyword>
<dbReference type="InterPro" id="IPR012292">
    <property type="entry name" value="Globin/Proto"/>
</dbReference>
<evidence type="ECO:0000256" key="1">
    <source>
        <dbReference type="RuleBase" id="RU000356"/>
    </source>
</evidence>
<comment type="caution">
    <text evidence="3">The sequence shown here is derived from an EMBL/GenBank/DDBJ whole genome shotgun (WGS) entry which is preliminary data.</text>
</comment>
<dbReference type="Proteomes" id="UP000011529">
    <property type="component" value="Unassembled WGS sequence"/>
</dbReference>
<sequence length="171" mass="18795">MTLPLPKDATQNQFVGISFPIHFNFTDSKSTLDMTPEQVTLVKESWEKVKPISEQAAELFYGRLFTLDPSLRALFKGDMSEQGKKLMSTITLAVTSLDRLETILPTVQALGRKHAVEYEVPDSSYATVGEALIWTLGQGLGDDFTEDVKEAWLLTYTTLSGAMLSGKSAAA</sequence>
<keyword evidence="1" id="KW-0813">Transport</keyword>
<dbReference type="Pfam" id="PF00042">
    <property type="entry name" value="Globin"/>
    <property type="match status" value="1"/>
</dbReference>
<dbReference type="GO" id="GO:0071949">
    <property type="term" value="F:FAD binding"/>
    <property type="evidence" value="ECO:0007669"/>
    <property type="project" value="TreeGrafter"/>
</dbReference>
<dbReference type="CDD" id="cd12131">
    <property type="entry name" value="HGbI-like"/>
    <property type="match status" value="1"/>
</dbReference>
<dbReference type="GO" id="GO:0019825">
    <property type="term" value="F:oxygen binding"/>
    <property type="evidence" value="ECO:0007669"/>
    <property type="project" value="InterPro"/>
</dbReference>
<keyword evidence="1" id="KW-0561">Oxygen transport</keyword>
<dbReference type="GO" id="GO:0071500">
    <property type="term" value="P:cellular response to nitrosative stress"/>
    <property type="evidence" value="ECO:0007669"/>
    <property type="project" value="TreeGrafter"/>
</dbReference>
<dbReference type="GO" id="GO:0005344">
    <property type="term" value="F:oxygen carrier activity"/>
    <property type="evidence" value="ECO:0007669"/>
    <property type="project" value="UniProtKB-KW"/>
</dbReference>
<gene>
    <name evidence="3" type="ORF">RE6C_00133</name>
</gene>
<protein>
    <submittedName>
        <fullName evidence="3">Hemoglobin</fullName>
    </submittedName>
</protein>
<dbReference type="PROSITE" id="PS01033">
    <property type="entry name" value="GLOBIN"/>
    <property type="match status" value="1"/>
</dbReference>
<dbReference type="GO" id="GO:0046210">
    <property type="term" value="P:nitric oxide catabolic process"/>
    <property type="evidence" value="ECO:0007669"/>
    <property type="project" value="TreeGrafter"/>
</dbReference>
<accession>M2APL6</accession>
<dbReference type="Gene3D" id="1.10.490.10">
    <property type="entry name" value="Globins"/>
    <property type="match status" value="1"/>
</dbReference>
<dbReference type="AlphaFoldDB" id="M2APL6"/>
<evidence type="ECO:0000313" key="4">
    <source>
        <dbReference type="Proteomes" id="UP000011529"/>
    </source>
</evidence>
<dbReference type="GO" id="GO:0020037">
    <property type="term" value="F:heme binding"/>
    <property type="evidence" value="ECO:0007669"/>
    <property type="project" value="InterPro"/>
</dbReference>
<keyword evidence="4" id="KW-1185">Reference proteome</keyword>
<reference evidence="3" key="1">
    <citation type="submission" date="2012-11" db="EMBL/GenBank/DDBJ databases">
        <title>Permanent draft genomes of Rhodopirellula europaea strain SH398 and 6C.</title>
        <authorList>
            <person name="Richter M."/>
            <person name="Richter-Heitmann T."/>
            <person name="Frank C."/>
            <person name="Harder J."/>
            <person name="Glockner F.O."/>
        </authorList>
    </citation>
    <scope>NUCLEOTIDE SEQUENCE</scope>
    <source>
        <strain evidence="3">6C</strain>
    </source>
</reference>
<organism evidence="3 4">
    <name type="scientific">Rhodopirellula europaea 6C</name>
    <dbReference type="NCBI Taxonomy" id="1263867"/>
    <lineage>
        <taxon>Bacteria</taxon>
        <taxon>Pseudomonadati</taxon>
        <taxon>Planctomycetota</taxon>
        <taxon>Planctomycetia</taxon>
        <taxon>Pirellulales</taxon>
        <taxon>Pirellulaceae</taxon>
        <taxon>Rhodopirellula</taxon>
    </lineage>
</organism>
<evidence type="ECO:0000313" key="3">
    <source>
        <dbReference type="EMBL" id="EMB19015.1"/>
    </source>
</evidence>
<comment type="similarity">
    <text evidence="1">Belongs to the globin family.</text>
</comment>
<keyword evidence="1" id="KW-0479">Metal-binding</keyword>
<name>M2APL6_9BACT</name>